<feature type="transmembrane region" description="Helical" evidence="1">
    <location>
        <begin position="110"/>
        <end position="128"/>
    </location>
</feature>
<sequence length="135" mass="15329">MQPMRAKMCQPPRLRTKVHTGRREFHSHWHRRLHQPPSSKPTNAPCFFSISKVLSRSHRNTAARRGGALATNGKTRQKRPLAASLCECRHHSLMFIFSAILKSVVSHRRSAMVVVAIGIIGFPFGGHVRSPYRKE</sequence>
<reference evidence="2 3" key="1">
    <citation type="journal article" date="2023" name="Plants (Basel)">
        <title>Bridging the Gap: Combining Genomics and Transcriptomics Approaches to Understand Stylosanthes scabra, an Orphan Legume from the Brazilian Caatinga.</title>
        <authorList>
            <person name="Ferreira-Neto J.R.C."/>
            <person name="da Silva M.D."/>
            <person name="Binneck E."/>
            <person name="de Melo N.F."/>
            <person name="da Silva R.H."/>
            <person name="de Melo A.L.T.M."/>
            <person name="Pandolfi V."/>
            <person name="Bustamante F.O."/>
            <person name="Brasileiro-Vidal A.C."/>
            <person name="Benko-Iseppon A.M."/>
        </authorList>
    </citation>
    <scope>NUCLEOTIDE SEQUENCE [LARGE SCALE GENOMIC DNA]</scope>
    <source>
        <tissue evidence="2">Leaves</tissue>
    </source>
</reference>
<evidence type="ECO:0000313" key="2">
    <source>
        <dbReference type="EMBL" id="MED6198798.1"/>
    </source>
</evidence>
<keyword evidence="1" id="KW-0472">Membrane</keyword>
<name>A0ABU6XPN0_9FABA</name>
<accession>A0ABU6XPN0</accession>
<proteinExistence type="predicted"/>
<dbReference type="Proteomes" id="UP001341840">
    <property type="component" value="Unassembled WGS sequence"/>
</dbReference>
<comment type="caution">
    <text evidence="2">The sequence shown here is derived from an EMBL/GenBank/DDBJ whole genome shotgun (WGS) entry which is preliminary data.</text>
</comment>
<gene>
    <name evidence="2" type="ORF">PIB30_069912</name>
</gene>
<organism evidence="2 3">
    <name type="scientific">Stylosanthes scabra</name>
    <dbReference type="NCBI Taxonomy" id="79078"/>
    <lineage>
        <taxon>Eukaryota</taxon>
        <taxon>Viridiplantae</taxon>
        <taxon>Streptophyta</taxon>
        <taxon>Embryophyta</taxon>
        <taxon>Tracheophyta</taxon>
        <taxon>Spermatophyta</taxon>
        <taxon>Magnoliopsida</taxon>
        <taxon>eudicotyledons</taxon>
        <taxon>Gunneridae</taxon>
        <taxon>Pentapetalae</taxon>
        <taxon>rosids</taxon>
        <taxon>fabids</taxon>
        <taxon>Fabales</taxon>
        <taxon>Fabaceae</taxon>
        <taxon>Papilionoideae</taxon>
        <taxon>50 kb inversion clade</taxon>
        <taxon>dalbergioids sensu lato</taxon>
        <taxon>Dalbergieae</taxon>
        <taxon>Pterocarpus clade</taxon>
        <taxon>Stylosanthes</taxon>
    </lineage>
</organism>
<keyword evidence="1" id="KW-0812">Transmembrane</keyword>
<evidence type="ECO:0000313" key="3">
    <source>
        <dbReference type="Proteomes" id="UP001341840"/>
    </source>
</evidence>
<keyword evidence="1" id="KW-1133">Transmembrane helix</keyword>
<protein>
    <submittedName>
        <fullName evidence="2">Uncharacterized protein</fullName>
    </submittedName>
</protein>
<evidence type="ECO:0000256" key="1">
    <source>
        <dbReference type="SAM" id="Phobius"/>
    </source>
</evidence>
<keyword evidence="3" id="KW-1185">Reference proteome</keyword>
<dbReference type="EMBL" id="JASCZI010212225">
    <property type="protein sequence ID" value="MED6198798.1"/>
    <property type="molecule type" value="Genomic_DNA"/>
</dbReference>